<dbReference type="InterPro" id="IPR004947">
    <property type="entry name" value="DNase_II"/>
</dbReference>
<evidence type="ECO:0000313" key="3">
    <source>
        <dbReference type="EMBL" id="VDO75118.1"/>
    </source>
</evidence>
<dbReference type="Pfam" id="PF03265">
    <property type="entry name" value="DNase_II"/>
    <property type="match status" value="1"/>
</dbReference>
<evidence type="ECO:0000313" key="5">
    <source>
        <dbReference type="WBParaSite" id="SCUD_0000252501-mRNA-1"/>
    </source>
</evidence>
<evidence type="ECO:0000256" key="2">
    <source>
        <dbReference type="ARBA" id="ARBA00022801"/>
    </source>
</evidence>
<dbReference type="PANTHER" id="PTHR10858">
    <property type="entry name" value="DEOXYRIBONUCLEASE II"/>
    <property type="match status" value="1"/>
</dbReference>
<dbReference type="Proteomes" id="UP000279833">
    <property type="component" value="Unassembled WGS sequence"/>
</dbReference>
<comment type="similarity">
    <text evidence="1">Belongs to the DNase II family.</text>
</comment>
<dbReference type="AlphaFoldDB" id="A0A183JIK1"/>
<keyword evidence="4" id="KW-1185">Reference proteome</keyword>
<gene>
    <name evidence="3" type="ORF">SCUD_LOCUS2525</name>
</gene>
<evidence type="ECO:0000313" key="4">
    <source>
        <dbReference type="Proteomes" id="UP000279833"/>
    </source>
</evidence>
<evidence type="ECO:0000256" key="1">
    <source>
        <dbReference type="ARBA" id="ARBA00007527"/>
    </source>
</evidence>
<proteinExistence type="inferred from homology"/>
<name>A0A183JIK1_9TREM</name>
<organism evidence="5">
    <name type="scientific">Schistosoma curassoni</name>
    <dbReference type="NCBI Taxonomy" id="6186"/>
    <lineage>
        <taxon>Eukaryota</taxon>
        <taxon>Metazoa</taxon>
        <taxon>Spiralia</taxon>
        <taxon>Lophotrochozoa</taxon>
        <taxon>Platyhelminthes</taxon>
        <taxon>Trematoda</taxon>
        <taxon>Digenea</taxon>
        <taxon>Strigeidida</taxon>
        <taxon>Schistosomatoidea</taxon>
        <taxon>Schistosomatidae</taxon>
        <taxon>Schistosoma</taxon>
    </lineage>
</organism>
<sequence length="113" mass="13156">MNADRRNWQLSKFPINEKGMMKNTFESMFDLIDKPDSVIGMYNDEIPKLTKPLAFRAGAFAFDYTDTGFWVIHSIPKLSYTNLSYVYPKTGYTYGQHFLCVTLEKKYLESLSN</sequence>
<dbReference type="GO" id="GO:0004531">
    <property type="term" value="F:deoxyribonuclease II activity"/>
    <property type="evidence" value="ECO:0007669"/>
    <property type="project" value="InterPro"/>
</dbReference>
<dbReference type="PANTHER" id="PTHR10858:SF23">
    <property type="entry name" value="DEOXYRIBONUCLEASE II"/>
    <property type="match status" value="1"/>
</dbReference>
<dbReference type="WBParaSite" id="SCUD_0000252501-mRNA-1">
    <property type="protein sequence ID" value="SCUD_0000252501-mRNA-1"/>
    <property type="gene ID" value="SCUD_0000252501"/>
</dbReference>
<reference evidence="3 4" key="2">
    <citation type="submission" date="2018-11" db="EMBL/GenBank/DDBJ databases">
        <authorList>
            <consortium name="Pathogen Informatics"/>
        </authorList>
    </citation>
    <scope>NUCLEOTIDE SEQUENCE [LARGE SCALE GENOMIC DNA]</scope>
    <source>
        <strain evidence="3">Dakar</strain>
        <strain evidence="4">Dakar, Senegal</strain>
    </source>
</reference>
<dbReference type="EMBL" id="UZAK01002478">
    <property type="protein sequence ID" value="VDO75118.1"/>
    <property type="molecule type" value="Genomic_DNA"/>
</dbReference>
<accession>A0A183JIK1</accession>
<dbReference type="GO" id="GO:0006309">
    <property type="term" value="P:apoptotic DNA fragmentation"/>
    <property type="evidence" value="ECO:0007669"/>
    <property type="project" value="TreeGrafter"/>
</dbReference>
<reference evidence="5" key="1">
    <citation type="submission" date="2016-06" db="UniProtKB">
        <authorList>
            <consortium name="WormBaseParasite"/>
        </authorList>
    </citation>
    <scope>IDENTIFICATION</scope>
</reference>
<keyword evidence="2" id="KW-0378">Hydrolase</keyword>
<protein>
    <submittedName>
        <fullName evidence="5">Deoxyribonuclease II</fullName>
    </submittedName>
</protein>
<dbReference type="STRING" id="6186.A0A183JIK1"/>